<dbReference type="Pfam" id="PF01425">
    <property type="entry name" value="Amidase"/>
    <property type="match status" value="1"/>
</dbReference>
<protein>
    <submittedName>
        <fullName evidence="3">Glutamyl-tRNAGln amidotransferase subunit A, mitochondrial</fullName>
    </submittedName>
</protein>
<dbReference type="PANTHER" id="PTHR11895:SF67">
    <property type="entry name" value="AMIDASE DOMAIN-CONTAINING PROTEIN"/>
    <property type="match status" value="1"/>
</dbReference>
<keyword evidence="4" id="KW-1185">Reference proteome</keyword>
<gene>
    <name evidence="3" type="ORF">FCC1311_047401</name>
</gene>
<evidence type="ECO:0000313" key="4">
    <source>
        <dbReference type="Proteomes" id="UP000241890"/>
    </source>
</evidence>
<dbReference type="SUPFAM" id="SSF75304">
    <property type="entry name" value="Amidase signature (AS) enzymes"/>
    <property type="match status" value="1"/>
</dbReference>
<dbReference type="InterPro" id="IPR036928">
    <property type="entry name" value="AS_sf"/>
</dbReference>
<reference evidence="3 4" key="1">
    <citation type="submission" date="2017-12" db="EMBL/GenBank/DDBJ databases">
        <title>Sequencing, de novo assembly and annotation of complete genome of a new Thraustochytrid species, strain FCC1311.</title>
        <authorList>
            <person name="Sedici K."/>
            <person name="Godart F."/>
            <person name="Aiese Cigliano R."/>
            <person name="Sanseverino W."/>
            <person name="Barakat M."/>
            <person name="Ortet P."/>
            <person name="Marechal E."/>
            <person name="Cagnac O."/>
            <person name="Amato A."/>
        </authorList>
    </citation>
    <scope>NUCLEOTIDE SEQUENCE [LARGE SCALE GENOMIC DNA]</scope>
</reference>
<evidence type="ECO:0000313" key="3">
    <source>
        <dbReference type="EMBL" id="GBG25580.1"/>
    </source>
</evidence>
<evidence type="ECO:0000259" key="2">
    <source>
        <dbReference type="Pfam" id="PF01425"/>
    </source>
</evidence>
<dbReference type="InterPro" id="IPR023631">
    <property type="entry name" value="Amidase_dom"/>
</dbReference>
<organism evidence="3 4">
    <name type="scientific">Hondaea fermentalgiana</name>
    <dbReference type="NCBI Taxonomy" id="2315210"/>
    <lineage>
        <taxon>Eukaryota</taxon>
        <taxon>Sar</taxon>
        <taxon>Stramenopiles</taxon>
        <taxon>Bigyra</taxon>
        <taxon>Labyrinthulomycetes</taxon>
        <taxon>Thraustochytrida</taxon>
        <taxon>Thraustochytriidae</taxon>
        <taxon>Hondaea</taxon>
    </lineage>
</organism>
<feature type="signal peptide" evidence="1">
    <location>
        <begin position="1"/>
        <end position="22"/>
    </location>
</feature>
<dbReference type="GO" id="GO:0016740">
    <property type="term" value="F:transferase activity"/>
    <property type="evidence" value="ECO:0007669"/>
    <property type="project" value="UniProtKB-KW"/>
</dbReference>
<dbReference type="PANTHER" id="PTHR11895">
    <property type="entry name" value="TRANSAMIDASE"/>
    <property type="match status" value="1"/>
</dbReference>
<dbReference type="EMBL" id="BEYU01000013">
    <property type="protein sequence ID" value="GBG25580.1"/>
    <property type="molecule type" value="Genomic_DNA"/>
</dbReference>
<dbReference type="Proteomes" id="UP000241890">
    <property type="component" value="Unassembled WGS sequence"/>
</dbReference>
<keyword evidence="3" id="KW-0808">Transferase</keyword>
<sequence length="620" mass="66853">MMGPRVGLLVLALALAVGLLSLVREPDVSVNDATTRVGDGAYDLEPLVSPSLTGWPLKVVTKVITASPFGPLILRLLINDMGLHMVREFAAQLPRLTPMYYPMIRIKNDEKAAIAAETLSDLELAMVQEGIPSKESSAAGYFTAYDYRRAYLAGHMDPSRAMEAVIRGVERLDPHLRMFSAFDKEDVRTQAQASAARWKAGEPLSVLDGVPVTIKDMIEVKGQPLTNGGTVVEIPDRDDEIVRRLRAKGAIILGLTVMPEGGVTPLGYNAHLDGTFNPYNVTRYSGGSSSGCAVAVASGISPICIGFDGGGSIRVPSAMSGVFGLATGFGRIPFDLGLALTTIKSGPIAASSADVAVAYAILAEDPDPEHFYAQLYDGGNGGMPPATLAGVSQTDRLDGVRIGVYWDHFRDADPEIVRSCEDALGALEALGATIVNVTIPHLRIMSMAHASKILTEFAMLWDLPYSSGNVTMEANTLITIAIGKTLTANEILAGERVRHWATDMIRGLYAEHRLDAIMSPSTGVRVPAIPADSRKIGESNNPLVLQVMKYIFTANLLGMPGMAVPVGYDSDGLPLSAHMLGLHWHEHRIMRLSFALEKHHLKRRAPPKENFFNLREELKL</sequence>
<name>A0A2R5G3J5_9STRA</name>
<feature type="domain" description="Amidase" evidence="2">
    <location>
        <begin position="162"/>
        <end position="589"/>
    </location>
</feature>
<keyword evidence="1" id="KW-0732">Signal</keyword>
<accession>A0A2R5G3J5</accession>
<dbReference type="Gene3D" id="3.90.1300.10">
    <property type="entry name" value="Amidase signature (AS) domain"/>
    <property type="match status" value="1"/>
</dbReference>
<evidence type="ECO:0000256" key="1">
    <source>
        <dbReference type="SAM" id="SignalP"/>
    </source>
</evidence>
<dbReference type="OrthoDB" id="43145at2759"/>
<dbReference type="InterPro" id="IPR000120">
    <property type="entry name" value="Amidase"/>
</dbReference>
<proteinExistence type="predicted"/>
<comment type="caution">
    <text evidence="3">The sequence shown here is derived from an EMBL/GenBank/DDBJ whole genome shotgun (WGS) entry which is preliminary data.</text>
</comment>
<dbReference type="InParanoid" id="A0A2R5G3J5"/>
<feature type="chain" id="PRO_5015333172" evidence="1">
    <location>
        <begin position="23"/>
        <end position="620"/>
    </location>
</feature>
<dbReference type="AlphaFoldDB" id="A0A2R5G3J5"/>